<feature type="region of interest" description="Disordered" evidence="1">
    <location>
        <begin position="894"/>
        <end position="922"/>
    </location>
</feature>
<sequence>MSEYYRPSVPFPSVPSGHQLYNATVIPSSVANDVDDAHDPFDANGSSDTGQTRYCSVRGCGNELIPGYTGKMCEVCRGRHRIYASTKRAKRKMEKAAMGAQNGQPVVWMPSDDNVEDNEPVVEQTPASFVYASSTWDHSAIDPALFSSDSELANALLPVSPPRSKNPAQSGSSLHMSAMTLSSNPQSSSSISSMPTPMADHPVNTPHTPSSTGCRGSTSPPETEDSSLPPRYCSIKGCKALVPGNSFFKMCEPCRDRYRNYGTTKRAKWKREKEIAVAELHKMREEEDRRRIEAGLPPLSHPLADDWHEWNGVDEGQVHSPGALVPSTDGRSSVVTVLPRPPRMCTVSHCREILPGDYPYLRCERHRIQNRHHSKLKRVRDKEVKAQAFDGWTAYSSASRRATSEMSRDGEDGGDVEEADDEDANTMQIAGMGGVDTPFGEPSTGIPPAARGTRRTNHTCSIKSCYNLLSPSNPWKMCDSCRARDRQGRREKALRDSGIVVSPPPLSGKELVKVDAAGEADDGESAKKAVKKTKKKTKKKRVNGISEADGTVAGDMTIVSEMQASGIEQDAAAANAFLQAADHIADEIGKNALPSHVQPTLVFMQPMVQSSNLDTVPTSPLQAPAADLTQPSEASPPVRASADPFHLVSAEQIVNRTAQAEAVSTAGKKRTLRKKARKTAEGEAPTPHSAEASASTSPPSSELDANVASTSGVSIVVPEPQAMSNSVPPTGLTIQEIASIAVGTDVPPSSTPIAPPYMSFYMPPYGMPPYGAQPGPYSYGAPAYPYSHPAYAPSPMYQPPYYPAGYMYPQPYGTQAYVAAPPPVQAPAISAAPTHSSATAATSPPPPPPSQSVYSVSADFVSHPDYANIQQGISSYGEAGVLPLYGAFSAKTGEPNNRLTNTPSVLRRKRQADQEADGENAVSASMMEANKRPEMGAEPAAVFASADISDQSVVASVPANTDNRENVTDEAGILQSGIKLCGSKSCHRQLPSNASGSLCSRCRDRLKKKRVKVKQRFHLEPRSLLSRPQQYERPVNTHVESNATVFAI</sequence>
<feature type="compositionally biased region" description="Low complexity" evidence="1">
    <location>
        <begin position="182"/>
        <end position="193"/>
    </location>
</feature>
<feature type="region of interest" description="Disordered" evidence="1">
    <location>
        <begin position="433"/>
        <end position="455"/>
    </location>
</feature>
<feature type="compositionally biased region" description="Polar residues" evidence="1">
    <location>
        <begin position="166"/>
        <end position="181"/>
    </location>
</feature>
<reference evidence="2 3" key="1">
    <citation type="journal article" date="2016" name="Mol. Biol. Evol.">
        <title>Comparative Genomics of Early-Diverging Mushroom-Forming Fungi Provides Insights into the Origins of Lignocellulose Decay Capabilities.</title>
        <authorList>
            <person name="Nagy L.G."/>
            <person name="Riley R."/>
            <person name="Tritt A."/>
            <person name="Adam C."/>
            <person name="Daum C."/>
            <person name="Floudas D."/>
            <person name="Sun H."/>
            <person name="Yadav J.S."/>
            <person name="Pangilinan J."/>
            <person name="Larsson K.H."/>
            <person name="Matsuura K."/>
            <person name="Barry K."/>
            <person name="Labutti K."/>
            <person name="Kuo R."/>
            <person name="Ohm R.A."/>
            <person name="Bhattacharya S.S."/>
            <person name="Shirouzu T."/>
            <person name="Yoshinaga Y."/>
            <person name="Martin F.M."/>
            <person name="Grigoriev I.V."/>
            <person name="Hibbett D.S."/>
        </authorList>
    </citation>
    <scope>NUCLEOTIDE SEQUENCE [LARGE SCALE GENOMIC DNA]</scope>
    <source>
        <strain evidence="2 3">93-53</strain>
    </source>
</reference>
<dbReference type="STRING" id="1314785.A0A165GH97"/>
<proteinExistence type="predicted"/>
<gene>
    <name evidence="2" type="ORF">LAESUDRAFT_721683</name>
</gene>
<name>A0A165GH97_9APHY</name>
<feature type="region of interest" description="Disordered" evidence="1">
    <location>
        <begin position="613"/>
        <end position="640"/>
    </location>
</feature>
<feature type="compositionally biased region" description="Polar residues" evidence="1">
    <location>
        <begin position="894"/>
        <end position="904"/>
    </location>
</feature>
<feature type="compositionally biased region" description="Low complexity" evidence="1">
    <location>
        <begin position="683"/>
        <end position="702"/>
    </location>
</feature>
<evidence type="ECO:0000313" key="2">
    <source>
        <dbReference type="EMBL" id="KZT10346.1"/>
    </source>
</evidence>
<feature type="region of interest" description="Disordered" evidence="1">
    <location>
        <begin position="658"/>
        <end position="707"/>
    </location>
</feature>
<dbReference type="RefSeq" id="XP_040768086.1">
    <property type="nucleotide sequence ID" value="XM_040908056.1"/>
</dbReference>
<dbReference type="EMBL" id="KV427609">
    <property type="protein sequence ID" value="KZT10346.1"/>
    <property type="molecule type" value="Genomic_DNA"/>
</dbReference>
<keyword evidence="3" id="KW-1185">Reference proteome</keyword>
<dbReference type="AlphaFoldDB" id="A0A165GH97"/>
<feature type="compositionally biased region" description="Polar residues" evidence="1">
    <location>
        <begin position="205"/>
        <end position="221"/>
    </location>
</feature>
<feature type="region of interest" description="Disordered" evidence="1">
    <location>
        <begin position="157"/>
        <end position="229"/>
    </location>
</feature>
<evidence type="ECO:0000313" key="3">
    <source>
        <dbReference type="Proteomes" id="UP000076871"/>
    </source>
</evidence>
<dbReference type="GeneID" id="63825085"/>
<dbReference type="OrthoDB" id="3070249at2759"/>
<dbReference type="InParanoid" id="A0A165GH97"/>
<feature type="compositionally biased region" description="Basic and acidic residues" evidence="1">
    <location>
        <begin position="402"/>
        <end position="411"/>
    </location>
</feature>
<dbReference type="Proteomes" id="UP000076871">
    <property type="component" value="Unassembled WGS sequence"/>
</dbReference>
<organism evidence="2 3">
    <name type="scientific">Laetiporus sulphureus 93-53</name>
    <dbReference type="NCBI Taxonomy" id="1314785"/>
    <lineage>
        <taxon>Eukaryota</taxon>
        <taxon>Fungi</taxon>
        <taxon>Dikarya</taxon>
        <taxon>Basidiomycota</taxon>
        <taxon>Agaricomycotina</taxon>
        <taxon>Agaricomycetes</taxon>
        <taxon>Polyporales</taxon>
        <taxon>Laetiporus</taxon>
    </lineage>
</organism>
<feature type="compositionally biased region" description="Basic residues" evidence="1">
    <location>
        <begin position="667"/>
        <end position="677"/>
    </location>
</feature>
<feature type="compositionally biased region" description="Low complexity" evidence="1">
    <location>
        <begin position="829"/>
        <end position="842"/>
    </location>
</feature>
<protein>
    <submittedName>
        <fullName evidence="2">Uncharacterized protein</fullName>
    </submittedName>
</protein>
<feature type="region of interest" description="Disordered" evidence="1">
    <location>
        <begin position="829"/>
        <end position="855"/>
    </location>
</feature>
<feature type="region of interest" description="Disordered" evidence="1">
    <location>
        <begin position="398"/>
        <end position="419"/>
    </location>
</feature>
<evidence type="ECO:0000256" key="1">
    <source>
        <dbReference type="SAM" id="MobiDB-lite"/>
    </source>
</evidence>
<accession>A0A165GH97</accession>